<protein>
    <recommendedName>
        <fullName evidence="2">DNA-directed DNA polymerase family A palm domain-containing protein</fullName>
    </recommendedName>
</protein>
<dbReference type="PANTHER" id="PTHR10133">
    <property type="entry name" value="DNA POLYMERASE I"/>
    <property type="match status" value="1"/>
</dbReference>
<dbReference type="Gene3D" id="3.30.70.370">
    <property type="match status" value="1"/>
</dbReference>
<dbReference type="EMBL" id="LAZR01021628">
    <property type="protein sequence ID" value="KKL84704.1"/>
    <property type="molecule type" value="Genomic_DNA"/>
</dbReference>
<dbReference type="GO" id="GO:0006261">
    <property type="term" value="P:DNA-templated DNA replication"/>
    <property type="evidence" value="ECO:0007669"/>
    <property type="project" value="InterPro"/>
</dbReference>
<dbReference type="GO" id="GO:0003887">
    <property type="term" value="F:DNA-directed DNA polymerase activity"/>
    <property type="evidence" value="ECO:0007669"/>
    <property type="project" value="InterPro"/>
</dbReference>
<evidence type="ECO:0000259" key="2">
    <source>
        <dbReference type="SMART" id="SM00482"/>
    </source>
</evidence>
<dbReference type="PANTHER" id="PTHR10133:SF27">
    <property type="entry name" value="DNA POLYMERASE NU"/>
    <property type="match status" value="1"/>
</dbReference>
<dbReference type="InterPro" id="IPR001098">
    <property type="entry name" value="DNA-dir_DNA_pol_A_palm_dom"/>
</dbReference>
<dbReference type="Pfam" id="PF00476">
    <property type="entry name" value="DNA_pol_A"/>
    <property type="match status" value="1"/>
</dbReference>
<dbReference type="GO" id="GO:0003677">
    <property type="term" value="F:DNA binding"/>
    <property type="evidence" value="ECO:0007669"/>
    <property type="project" value="InterPro"/>
</dbReference>
<dbReference type="AlphaFoldDB" id="A0A0F9FE76"/>
<sequence length="465" mass="54023">MMIQINPKTPQAYKLLHDGSLALARAEQQGIRVDMVYAEKKKQYLTRKIEHLEIQFRNTKFFRHWEHTVKSKVNINSNQQLANFLYGTKKLEPAHLTTSGMGSTDEEALLQLNIPELNDLLEIRKLKKVKDTYLDGFMREQVNGYVHPSFNLHIPVTFRSSSSRPNLQNVPIRDEEAMQTVRGALYPRPGHQLLEVDYSGLEVKIIACYSQDSNLLKYTCDPTSDIHGDMAKQLFLLDKFDKSEPSHKILRSAAKNGFIFPEFYGDYYKNCAAGLVSWGKLFQGKWKTGQGIKMPEDHLADHLISKGIKSYKQFEDHVKDIEDDFKNNRFPDHIHWEKRWWETYQKYGYIDLKTGFRCSGVMNRKHIVNYPVQGAAFHCLLWAFIELDRIMQKEKWKSKLIGQVHDSIIFDIFPDELHEVARIIKRVTCEDLPAAWDWIIVPLSIDADICPVDGSWADKKSFVLN</sequence>
<reference evidence="3" key="1">
    <citation type="journal article" date="2015" name="Nature">
        <title>Complex archaea that bridge the gap between prokaryotes and eukaryotes.</title>
        <authorList>
            <person name="Spang A."/>
            <person name="Saw J.H."/>
            <person name="Jorgensen S.L."/>
            <person name="Zaremba-Niedzwiedzka K."/>
            <person name="Martijn J."/>
            <person name="Lind A.E."/>
            <person name="van Eijk R."/>
            <person name="Schleper C."/>
            <person name="Guy L."/>
            <person name="Ettema T.J."/>
        </authorList>
    </citation>
    <scope>NUCLEOTIDE SEQUENCE</scope>
</reference>
<dbReference type="PRINTS" id="PR00868">
    <property type="entry name" value="DNAPOLI"/>
</dbReference>
<keyword evidence="1" id="KW-0235">DNA replication</keyword>
<dbReference type="InterPro" id="IPR043502">
    <property type="entry name" value="DNA/RNA_pol_sf"/>
</dbReference>
<gene>
    <name evidence="3" type="ORF">LCGC14_1962050</name>
</gene>
<dbReference type="InterPro" id="IPR002298">
    <property type="entry name" value="DNA_polymerase_A"/>
</dbReference>
<dbReference type="SMART" id="SM00482">
    <property type="entry name" value="POLAc"/>
    <property type="match status" value="1"/>
</dbReference>
<evidence type="ECO:0000256" key="1">
    <source>
        <dbReference type="ARBA" id="ARBA00022705"/>
    </source>
</evidence>
<organism evidence="3">
    <name type="scientific">marine sediment metagenome</name>
    <dbReference type="NCBI Taxonomy" id="412755"/>
    <lineage>
        <taxon>unclassified sequences</taxon>
        <taxon>metagenomes</taxon>
        <taxon>ecological metagenomes</taxon>
    </lineage>
</organism>
<dbReference type="GO" id="GO:0006302">
    <property type="term" value="P:double-strand break repair"/>
    <property type="evidence" value="ECO:0007669"/>
    <property type="project" value="TreeGrafter"/>
</dbReference>
<feature type="domain" description="DNA-directed DNA polymerase family A palm" evidence="2">
    <location>
        <begin position="179"/>
        <end position="416"/>
    </location>
</feature>
<dbReference type="Gene3D" id="1.10.150.20">
    <property type="entry name" value="5' to 3' exonuclease, C-terminal subdomain"/>
    <property type="match status" value="1"/>
</dbReference>
<comment type="caution">
    <text evidence="3">The sequence shown here is derived from an EMBL/GenBank/DDBJ whole genome shotgun (WGS) entry which is preliminary data.</text>
</comment>
<evidence type="ECO:0000313" key="3">
    <source>
        <dbReference type="EMBL" id="KKL84704.1"/>
    </source>
</evidence>
<proteinExistence type="predicted"/>
<accession>A0A0F9FE76</accession>
<dbReference type="SUPFAM" id="SSF56672">
    <property type="entry name" value="DNA/RNA polymerases"/>
    <property type="match status" value="1"/>
</dbReference>
<name>A0A0F9FE76_9ZZZZ</name>
<dbReference type="Gene3D" id="1.20.1060.10">
    <property type="entry name" value="Taq DNA Polymerase, Chain T, domain 4"/>
    <property type="match status" value="1"/>
</dbReference>